<dbReference type="Gene3D" id="3.40.190.10">
    <property type="entry name" value="Periplasmic binding protein-like II"/>
    <property type="match status" value="2"/>
</dbReference>
<feature type="domain" description="Solute-binding protein family 3/N-terminal" evidence="3">
    <location>
        <begin position="36"/>
        <end position="272"/>
    </location>
</feature>
<gene>
    <name evidence="4" type="ORF">HMPREF0889_0259</name>
    <name evidence="5" type="ORF">HMPREF1039_0320</name>
</gene>
<evidence type="ECO:0000313" key="6">
    <source>
        <dbReference type="Proteomes" id="UP000003242"/>
    </source>
</evidence>
<feature type="signal peptide" evidence="2">
    <location>
        <begin position="1"/>
        <end position="28"/>
    </location>
</feature>
<dbReference type="OrthoDB" id="9815602at2"/>
<feature type="chain" id="PRO_5003047780" evidence="2">
    <location>
        <begin position="29"/>
        <end position="319"/>
    </location>
</feature>
<protein>
    <submittedName>
        <fullName evidence="4">NLPA lipoprotein</fullName>
    </submittedName>
</protein>
<dbReference type="PANTHER" id="PTHR30024">
    <property type="entry name" value="ALIPHATIC SULFONATES-BINDING PROTEIN-RELATED"/>
    <property type="match status" value="1"/>
</dbReference>
<name>D3LVD5_9FIRM</name>
<comment type="caution">
    <text evidence="4">The sequence shown here is derived from an EMBL/GenBank/DDBJ whole genome shotgun (WGS) entry which is preliminary data.</text>
</comment>
<evidence type="ECO:0000313" key="5">
    <source>
        <dbReference type="EMBL" id="EGL39843.1"/>
    </source>
</evidence>
<sequence length="319" mass="35348">MKKIFMFCSLLVCSLLFLLSGCGNTQTAADTPKPYKIGVLRIDDSLPLYLAEKEQLFKKAGVPVKIIEFNSAIDQRKAMEAGELDGMMTDMIVTGLLKKGGNDVRIVATALGADKTEGRFLVVSAPNSSLKTARDLPKGNVAIAKNTMMEYLLEQYETELHLPKNRIKTIQLPNLSLRLNAVLAGKDVQAAILPDPLAAFAVRQGAHILIDDTKLKENYSQSVIILTQTMITNHRQDVTKFLTAYNTAIAHINQNPAAYRNLALQKANIPKSLAASYKVPAFTEKSVPAKENVQRVMNWMVSKHLLEKPYTYDEFVLPQ</sequence>
<dbReference type="STRING" id="699218.HMPREF0889_0259"/>
<reference evidence="4" key="2">
    <citation type="submission" date="2009-12" db="EMBL/GenBank/DDBJ databases">
        <authorList>
            <person name="Madupu R."/>
            <person name="Durkin A.S."/>
            <person name="Torralba M."/>
            <person name="Methe B."/>
            <person name="Sutton G.G."/>
            <person name="Strausberg R.L."/>
            <person name="Nelson K.E."/>
        </authorList>
    </citation>
    <scope>NUCLEOTIDE SEQUENCE</scope>
    <source>
        <strain evidence="4">28L</strain>
    </source>
</reference>
<dbReference type="PROSITE" id="PS51257">
    <property type="entry name" value="PROKAR_LIPOPROTEIN"/>
    <property type="match status" value="1"/>
</dbReference>
<organism evidence="4 6">
    <name type="scientific">Megasphaera lornae</name>
    <dbReference type="NCBI Taxonomy" id="1000568"/>
    <lineage>
        <taxon>Bacteria</taxon>
        <taxon>Bacillati</taxon>
        <taxon>Bacillota</taxon>
        <taxon>Negativicutes</taxon>
        <taxon>Veillonellales</taxon>
        <taxon>Veillonellaceae</taxon>
        <taxon>Megasphaera</taxon>
    </lineage>
</organism>
<comment type="similarity">
    <text evidence="1">Belongs to the bacterial solute-binding protein SsuA/TauA family.</text>
</comment>
<dbReference type="AlphaFoldDB" id="D3LVD5"/>
<keyword evidence="7" id="KW-1185">Reference proteome</keyword>
<dbReference type="Proteomes" id="UP000004018">
    <property type="component" value="Unassembled WGS sequence"/>
</dbReference>
<dbReference type="eggNOG" id="COG0715">
    <property type="taxonomic scope" value="Bacteria"/>
</dbReference>
<dbReference type="EMBL" id="ADGP01000020">
    <property type="protein sequence ID" value="EFD93862.1"/>
    <property type="molecule type" value="Genomic_DNA"/>
</dbReference>
<dbReference type="EMBL" id="AFIJ01000032">
    <property type="protein sequence ID" value="EGL39843.1"/>
    <property type="molecule type" value="Genomic_DNA"/>
</dbReference>
<dbReference type="SMART" id="SM00062">
    <property type="entry name" value="PBPb"/>
    <property type="match status" value="1"/>
</dbReference>
<evidence type="ECO:0000256" key="2">
    <source>
        <dbReference type="SAM" id="SignalP"/>
    </source>
</evidence>
<evidence type="ECO:0000313" key="4">
    <source>
        <dbReference type="EMBL" id="EFD93862.1"/>
    </source>
</evidence>
<proteinExistence type="inferred from homology"/>
<dbReference type="Proteomes" id="UP000003242">
    <property type="component" value="Unassembled WGS sequence"/>
</dbReference>
<keyword evidence="2" id="KW-0732">Signal</keyword>
<dbReference type="SUPFAM" id="SSF53850">
    <property type="entry name" value="Periplasmic binding protein-like II"/>
    <property type="match status" value="1"/>
</dbReference>
<accession>D3LVD5</accession>
<reference evidence="6" key="1">
    <citation type="submission" date="2009-12" db="EMBL/GenBank/DDBJ databases">
        <title>Sequence of Clostridiales genomosp. BVAB3 str. UPII9-5.</title>
        <authorList>
            <person name="Madupu R."/>
            <person name="Durkin A.S."/>
            <person name="Torralba M."/>
            <person name="Methe B."/>
            <person name="Sutton G.G."/>
            <person name="Strausberg R.L."/>
            <person name="Nelson K.E."/>
        </authorList>
    </citation>
    <scope>NUCLEOTIDE SEQUENCE [LARGE SCALE GENOMIC DNA]</scope>
    <source>
        <strain evidence="6">28L</strain>
    </source>
</reference>
<dbReference type="RefSeq" id="WP_007391215.1">
    <property type="nucleotide sequence ID" value="NZ_ADGP01000020.1"/>
</dbReference>
<evidence type="ECO:0000259" key="3">
    <source>
        <dbReference type="SMART" id="SM00062"/>
    </source>
</evidence>
<keyword evidence="4" id="KW-0449">Lipoprotein</keyword>
<evidence type="ECO:0000256" key="1">
    <source>
        <dbReference type="ARBA" id="ARBA00010742"/>
    </source>
</evidence>
<dbReference type="Pfam" id="PF13379">
    <property type="entry name" value="NMT1_2"/>
    <property type="match status" value="1"/>
</dbReference>
<dbReference type="InterPro" id="IPR001638">
    <property type="entry name" value="Solute-binding_3/MltF_N"/>
</dbReference>
<evidence type="ECO:0000313" key="7">
    <source>
        <dbReference type="Proteomes" id="UP000004018"/>
    </source>
</evidence>
<reference evidence="5 7" key="3">
    <citation type="submission" date="2011-04" db="EMBL/GenBank/DDBJ databases">
        <authorList>
            <person name="Harkins D.M."/>
            <person name="Madupu R."/>
            <person name="Durkin A.S."/>
            <person name="Torralba M."/>
            <person name="Methe B."/>
            <person name="Sutton G.G."/>
            <person name="Nelson K.E."/>
        </authorList>
    </citation>
    <scope>NUCLEOTIDE SEQUENCE [LARGE SCALE GENOMIC DNA]</scope>
    <source>
        <strain evidence="5 7">UPII 199-6</strain>
    </source>
</reference>